<evidence type="ECO:0000256" key="2">
    <source>
        <dbReference type="SAM" id="Phobius"/>
    </source>
</evidence>
<accession>A0ABC8M2J3</accession>
<evidence type="ECO:0000313" key="3">
    <source>
        <dbReference type="EMBL" id="CAH8390450.1"/>
    </source>
</evidence>
<feature type="compositionally biased region" description="Low complexity" evidence="1">
    <location>
        <begin position="10"/>
        <end position="20"/>
    </location>
</feature>
<proteinExistence type="predicted"/>
<dbReference type="Proteomes" id="UP001642260">
    <property type="component" value="Unassembled WGS sequence"/>
</dbReference>
<comment type="caution">
    <text evidence="3">The sequence shown here is derived from an EMBL/GenBank/DDBJ whole genome shotgun (WGS) entry which is preliminary data.</text>
</comment>
<dbReference type="AlphaFoldDB" id="A0ABC8M2J3"/>
<feature type="region of interest" description="Disordered" evidence="1">
    <location>
        <begin position="1"/>
        <end position="30"/>
    </location>
</feature>
<gene>
    <name evidence="3" type="ORF">ERUC_LOCUS42933</name>
</gene>
<reference evidence="3 4" key="1">
    <citation type="submission" date="2022-03" db="EMBL/GenBank/DDBJ databases">
        <authorList>
            <person name="Macdonald S."/>
            <person name="Ahmed S."/>
            <person name="Newling K."/>
        </authorList>
    </citation>
    <scope>NUCLEOTIDE SEQUENCE [LARGE SCALE GENOMIC DNA]</scope>
</reference>
<keyword evidence="2" id="KW-1133">Transmembrane helix</keyword>
<evidence type="ECO:0000313" key="4">
    <source>
        <dbReference type="Proteomes" id="UP001642260"/>
    </source>
</evidence>
<keyword evidence="2" id="KW-0812">Transmembrane</keyword>
<sequence>MDELQTKSLTPVTESPTTTTKPDDGEVVKCSGNAQTQRNSKNLLKTRTRSRLLDHPTPKQAATFASEVRSDKVGCKDQLLYLPFALANALTARLNDGAPLPLWMSFGFFLVIVYSQWHYICILQLQ</sequence>
<keyword evidence="2" id="KW-0472">Membrane</keyword>
<name>A0ABC8M2J3_ERUVS</name>
<protein>
    <submittedName>
        <fullName evidence="3">Uncharacterized protein</fullName>
    </submittedName>
</protein>
<dbReference type="EMBL" id="CAKOAT010897375">
    <property type="protein sequence ID" value="CAH8390450.1"/>
    <property type="molecule type" value="Genomic_DNA"/>
</dbReference>
<feature type="transmembrane region" description="Helical" evidence="2">
    <location>
        <begin position="100"/>
        <end position="120"/>
    </location>
</feature>
<keyword evidence="4" id="KW-1185">Reference proteome</keyword>
<organism evidence="3 4">
    <name type="scientific">Eruca vesicaria subsp. sativa</name>
    <name type="common">Garden rocket</name>
    <name type="synonym">Eruca sativa</name>
    <dbReference type="NCBI Taxonomy" id="29727"/>
    <lineage>
        <taxon>Eukaryota</taxon>
        <taxon>Viridiplantae</taxon>
        <taxon>Streptophyta</taxon>
        <taxon>Embryophyta</taxon>
        <taxon>Tracheophyta</taxon>
        <taxon>Spermatophyta</taxon>
        <taxon>Magnoliopsida</taxon>
        <taxon>eudicotyledons</taxon>
        <taxon>Gunneridae</taxon>
        <taxon>Pentapetalae</taxon>
        <taxon>rosids</taxon>
        <taxon>malvids</taxon>
        <taxon>Brassicales</taxon>
        <taxon>Brassicaceae</taxon>
        <taxon>Brassiceae</taxon>
        <taxon>Eruca</taxon>
    </lineage>
</organism>
<evidence type="ECO:0000256" key="1">
    <source>
        <dbReference type="SAM" id="MobiDB-lite"/>
    </source>
</evidence>